<protein>
    <submittedName>
        <fullName evidence="1">Uncharacterized protein</fullName>
    </submittedName>
</protein>
<reference evidence="1" key="1">
    <citation type="submission" date="2021-03" db="EMBL/GenBank/DDBJ databases">
        <title>Draft genome sequence of rust myrtle Austropuccinia psidii MF-1, a brazilian biotype.</title>
        <authorList>
            <person name="Quecine M.C."/>
            <person name="Pachon D.M.R."/>
            <person name="Bonatelli M.L."/>
            <person name="Correr F.H."/>
            <person name="Franceschini L.M."/>
            <person name="Leite T.F."/>
            <person name="Margarido G.R.A."/>
            <person name="Almeida C.A."/>
            <person name="Ferrarezi J.A."/>
            <person name="Labate C.A."/>
        </authorList>
    </citation>
    <scope>NUCLEOTIDE SEQUENCE</scope>
    <source>
        <strain evidence="1">MF-1</strain>
    </source>
</reference>
<organism evidence="1 2">
    <name type="scientific">Austropuccinia psidii MF-1</name>
    <dbReference type="NCBI Taxonomy" id="1389203"/>
    <lineage>
        <taxon>Eukaryota</taxon>
        <taxon>Fungi</taxon>
        <taxon>Dikarya</taxon>
        <taxon>Basidiomycota</taxon>
        <taxon>Pucciniomycotina</taxon>
        <taxon>Pucciniomycetes</taxon>
        <taxon>Pucciniales</taxon>
        <taxon>Sphaerophragmiaceae</taxon>
        <taxon>Austropuccinia</taxon>
    </lineage>
</organism>
<keyword evidence="2" id="KW-1185">Reference proteome</keyword>
<comment type="caution">
    <text evidence="1">The sequence shown here is derived from an EMBL/GenBank/DDBJ whole genome shotgun (WGS) entry which is preliminary data.</text>
</comment>
<gene>
    <name evidence="1" type="ORF">O181_036423</name>
</gene>
<name>A0A9Q3D9G5_9BASI</name>
<dbReference type="Proteomes" id="UP000765509">
    <property type="component" value="Unassembled WGS sequence"/>
</dbReference>
<evidence type="ECO:0000313" key="2">
    <source>
        <dbReference type="Proteomes" id="UP000765509"/>
    </source>
</evidence>
<sequence>MILNLLPGPQDETKMPPSIPAFTTPYASAPAACNPYAPAAPSRDMPPRLPSILLMLLNPCHLPSSRFCITSIMYGGLLGYTINAIRKICGVAFSANRT</sequence>
<accession>A0A9Q3D9G5</accession>
<proteinExistence type="predicted"/>
<evidence type="ECO:0000313" key="1">
    <source>
        <dbReference type="EMBL" id="MBW0496708.1"/>
    </source>
</evidence>
<dbReference type="EMBL" id="AVOT02013775">
    <property type="protein sequence ID" value="MBW0496708.1"/>
    <property type="molecule type" value="Genomic_DNA"/>
</dbReference>
<dbReference type="AlphaFoldDB" id="A0A9Q3D9G5"/>